<name>A0ACB9J6C2_9ASTR</name>
<keyword evidence="2" id="KW-1185">Reference proteome</keyword>
<gene>
    <name evidence="1" type="ORF">L1987_15708</name>
</gene>
<dbReference type="Proteomes" id="UP001056120">
    <property type="component" value="Linkage Group LG05"/>
</dbReference>
<dbReference type="EMBL" id="CM042022">
    <property type="protein sequence ID" value="KAI3816023.1"/>
    <property type="molecule type" value="Genomic_DNA"/>
</dbReference>
<accession>A0ACB9J6C2</accession>
<organism evidence="1 2">
    <name type="scientific">Smallanthus sonchifolius</name>
    <dbReference type="NCBI Taxonomy" id="185202"/>
    <lineage>
        <taxon>Eukaryota</taxon>
        <taxon>Viridiplantae</taxon>
        <taxon>Streptophyta</taxon>
        <taxon>Embryophyta</taxon>
        <taxon>Tracheophyta</taxon>
        <taxon>Spermatophyta</taxon>
        <taxon>Magnoliopsida</taxon>
        <taxon>eudicotyledons</taxon>
        <taxon>Gunneridae</taxon>
        <taxon>Pentapetalae</taxon>
        <taxon>asterids</taxon>
        <taxon>campanulids</taxon>
        <taxon>Asterales</taxon>
        <taxon>Asteraceae</taxon>
        <taxon>Asteroideae</taxon>
        <taxon>Heliantheae alliance</taxon>
        <taxon>Millerieae</taxon>
        <taxon>Smallanthus</taxon>
    </lineage>
</organism>
<proteinExistence type="predicted"/>
<comment type="caution">
    <text evidence="1">The sequence shown here is derived from an EMBL/GenBank/DDBJ whole genome shotgun (WGS) entry which is preliminary data.</text>
</comment>
<reference evidence="2" key="1">
    <citation type="journal article" date="2022" name="Mol. Ecol. Resour.">
        <title>The genomes of chicory, endive, great burdock and yacon provide insights into Asteraceae palaeo-polyploidization history and plant inulin production.</title>
        <authorList>
            <person name="Fan W."/>
            <person name="Wang S."/>
            <person name="Wang H."/>
            <person name="Wang A."/>
            <person name="Jiang F."/>
            <person name="Liu H."/>
            <person name="Zhao H."/>
            <person name="Xu D."/>
            <person name="Zhang Y."/>
        </authorList>
    </citation>
    <scope>NUCLEOTIDE SEQUENCE [LARGE SCALE GENOMIC DNA]</scope>
    <source>
        <strain evidence="2">cv. Yunnan</strain>
    </source>
</reference>
<evidence type="ECO:0000313" key="2">
    <source>
        <dbReference type="Proteomes" id="UP001056120"/>
    </source>
</evidence>
<sequence>MVSDGGRVHRGDLGTAMMIHNSDLGKGDDSGGPTRCRAVVVSYGGARPGTSRKTWCVVVVQGGEQAGSARGRRRGRR</sequence>
<reference evidence="1 2" key="2">
    <citation type="journal article" date="2022" name="Mol. Ecol. Resour.">
        <title>The genomes of chicory, endive, great burdock and yacon provide insights into Asteraceae paleo-polyploidization history and plant inulin production.</title>
        <authorList>
            <person name="Fan W."/>
            <person name="Wang S."/>
            <person name="Wang H."/>
            <person name="Wang A."/>
            <person name="Jiang F."/>
            <person name="Liu H."/>
            <person name="Zhao H."/>
            <person name="Xu D."/>
            <person name="Zhang Y."/>
        </authorList>
    </citation>
    <scope>NUCLEOTIDE SEQUENCE [LARGE SCALE GENOMIC DNA]</scope>
    <source>
        <strain evidence="2">cv. Yunnan</strain>
        <tissue evidence="1">Leaves</tissue>
    </source>
</reference>
<protein>
    <submittedName>
        <fullName evidence="1">Uncharacterized protein</fullName>
    </submittedName>
</protein>
<evidence type="ECO:0000313" key="1">
    <source>
        <dbReference type="EMBL" id="KAI3816023.1"/>
    </source>
</evidence>